<keyword evidence="2" id="KW-1185">Reference proteome</keyword>
<organism evidence="1 2">
    <name type="scientific">Caballeronia insecticola</name>
    <dbReference type="NCBI Taxonomy" id="758793"/>
    <lineage>
        <taxon>Bacteria</taxon>
        <taxon>Pseudomonadati</taxon>
        <taxon>Pseudomonadota</taxon>
        <taxon>Betaproteobacteria</taxon>
        <taxon>Burkholderiales</taxon>
        <taxon>Burkholderiaceae</taxon>
        <taxon>Caballeronia</taxon>
    </lineage>
</organism>
<proteinExistence type="predicted"/>
<dbReference type="Proteomes" id="UP000013966">
    <property type="component" value="Chromosome 3"/>
</dbReference>
<reference evidence="1 2" key="2">
    <citation type="journal article" date="2018" name="Int. J. Syst. Evol. Microbiol.">
        <title>Burkholderia insecticola sp. nov., a gut symbiotic bacterium of the bean bug Riptortus pedestris.</title>
        <authorList>
            <person name="Takeshita K."/>
            <person name="Tamaki H."/>
            <person name="Ohbayashi T."/>
            <person name="Meng X.-Y."/>
            <person name="Sone T."/>
            <person name="Mitani Y."/>
            <person name="Peeters C."/>
            <person name="Kikuchi Y."/>
            <person name="Vandamme P."/>
        </authorList>
    </citation>
    <scope>NUCLEOTIDE SEQUENCE [LARGE SCALE GENOMIC DNA]</scope>
    <source>
        <strain evidence="1">RPE64</strain>
    </source>
</reference>
<dbReference type="STRING" id="758793.BRPE64_CCDS04660"/>
<sequence length="226" mass="24294">MERIMKHNNLVPMMRPGNEQAAGLVYATVTGRAGQWYFLSAADGSVERALRADSCLVGPDCGDTVLVCRAGANVAAYVLAVLARAVPDSAELLLPGGVALHAEQGGLRIDAARIRMNATGEVAIGAPRVAVEGVIGDMAFDRMNVSIRETQARLGIVRTVAQQVTSTVERLVQKARTSFRWTEDIDETRAGRVRMQVEEQVHITAQHASLLAKGHVRIDGEKIDLG</sequence>
<dbReference type="InterPro" id="IPR021927">
    <property type="entry name" value="DUF3540"/>
</dbReference>
<reference evidence="1 2" key="1">
    <citation type="journal article" date="2013" name="Genome Announc.">
        <title>Complete Genome Sequence of Burkholderia sp. Strain RPE64, Bacterial Symbiont of the Bean Bug Riptortus pedestris.</title>
        <authorList>
            <person name="Shibata T.F."/>
            <person name="Maeda T."/>
            <person name="Nikoh N."/>
            <person name="Yamaguchi K."/>
            <person name="Oshima K."/>
            <person name="Hattori M."/>
            <person name="Nishiyama T."/>
            <person name="Hasebe M."/>
            <person name="Fukatsu T."/>
            <person name="Kikuchi Y."/>
            <person name="Shigenobu S."/>
        </authorList>
    </citation>
    <scope>NUCLEOTIDE SEQUENCE [LARGE SCALE GENOMIC DNA]</scope>
</reference>
<dbReference type="HOGENOM" id="CLU_102202_1_0_4"/>
<evidence type="ECO:0000313" key="1">
    <source>
        <dbReference type="EMBL" id="BAN26549.1"/>
    </source>
</evidence>
<name>R4WPN9_9BURK</name>
<dbReference type="KEGG" id="buo:BRPE64_CCDS04660"/>
<dbReference type="PATRIC" id="fig|758793.3.peg.4782"/>
<dbReference type="EMBL" id="AP013060">
    <property type="protein sequence ID" value="BAN26549.1"/>
    <property type="molecule type" value="Genomic_DNA"/>
</dbReference>
<dbReference type="Pfam" id="PF12059">
    <property type="entry name" value="DUF3540"/>
    <property type="match status" value="1"/>
</dbReference>
<dbReference type="AlphaFoldDB" id="R4WPN9"/>
<gene>
    <name evidence="1" type="ORF">BRPE64_CCDS04660</name>
</gene>
<accession>R4WPN9</accession>
<keyword evidence="1" id="KW-0449">Lipoprotein</keyword>
<protein>
    <submittedName>
        <fullName evidence="1">Lipoprotein putative</fullName>
    </submittedName>
</protein>
<evidence type="ECO:0000313" key="2">
    <source>
        <dbReference type="Proteomes" id="UP000013966"/>
    </source>
</evidence>